<dbReference type="InterPro" id="IPR036890">
    <property type="entry name" value="HATPase_C_sf"/>
</dbReference>
<keyword evidence="7" id="KW-1185">Reference proteome</keyword>
<accession>A0A0M8MKI8</accession>
<dbReference type="KEGG" id="mcw:A8L33_05615"/>
<feature type="transmembrane region" description="Helical" evidence="4">
    <location>
        <begin position="116"/>
        <end position="136"/>
    </location>
</feature>
<feature type="transmembrane region" description="Helical" evidence="4">
    <location>
        <begin position="59"/>
        <end position="80"/>
    </location>
</feature>
<keyword evidence="2" id="KW-0418">Kinase</keyword>
<evidence type="ECO:0000313" key="7">
    <source>
        <dbReference type="Proteomes" id="UP000037737"/>
    </source>
</evidence>
<dbReference type="InterPro" id="IPR050482">
    <property type="entry name" value="Sensor_HK_TwoCompSys"/>
</dbReference>
<protein>
    <recommendedName>
        <fullName evidence="5">Signal transduction histidine kinase subgroup 3 dimerisation and phosphoacceptor domain-containing protein</fullName>
    </recommendedName>
</protein>
<evidence type="ECO:0000259" key="5">
    <source>
        <dbReference type="Pfam" id="PF07730"/>
    </source>
</evidence>
<proteinExistence type="predicted"/>
<evidence type="ECO:0000256" key="3">
    <source>
        <dbReference type="ARBA" id="ARBA00023012"/>
    </source>
</evidence>
<dbReference type="PANTHER" id="PTHR24421">
    <property type="entry name" value="NITRATE/NITRITE SENSOR PROTEIN NARX-RELATED"/>
    <property type="match status" value="1"/>
</dbReference>
<feature type="domain" description="Signal transduction histidine kinase subgroup 3 dimerisation and phosphoacceptor" evidence="5">
    <location>
        <begin position="218"/>
        <end position="284"/>
    </location>
</feature>
<evidence type="ECO:0000256" key="2">
    <source>
        <dbReference type="ARBA" id="ARBA00022777"/>
    </source>
</evidence>
<keyword evidence="3" id="KW-0902">Two-component regulatory system</keyword>
<dbReference type="AlphaFoldDB" id="A0A0M8MKI8"/>
<dbReference type="Pfam" id="PF07730">
    <property type="entry name" value="HisKA_3"/>
    <property type="match status" value="1"/>
</dbReference>
<dbReference type="Gene3D" id="1.20.5.1930">
    <property type="match status" value="1"/>
</dbReference>
<feature type="transmembrane region" description="Helical" evidence="4">
    <location>
        <begin position="143"/>
        <end position="162"/>
    </location>
</feature>
<dbReference type="PANTHER" id="PTHR24421:SF63">
    <property type="entry name" value="SENSOR HISTIDINE KINASE DESK"/>
    <property type="match status" value="1"/>
</dbReference>
<feature type="transmembrane region" description="Helical" evidence="4">
    <location>
        <begin position="174"/>
        <end position="197"/>
    </location>
</feature>
<dbReference type="OrthoDB" id="5241784at2"/>
<dbReference type="EMBL" id="LAVO01000001">
    <property type="protein sequence ID" value="KOS11987.1"/>
    <property type="molecule type" value="Genomic_DNA"/>
</dbReference>
<dbReference type="Gene3D" id="3.30.565.10">
    <property type="entry name" value="Histidine kinase-like ATPase, C-terminal domain"/>
    <property type="match status" value="1"/>
</dbReference>
<gene>
    <name evidence="6" type="ORF">XI38_00670</name>
</gene>
<keyword evidence="1" id="KW-0808">Transferase</keyword>
<feature type="transmembrane region" description="Helical" evidence="4">
    <location>
        <begin position="27"/>
        <end position="53"/>
    </location>
</feature>
<dbReference type="GO" id="GO:0046983">
    <property type="term" value="F:protein dimerization activity"/>
    <property type="evidence" value="ECO:0007669"/>
    <property type="project" value="InterPro"/>
</dbReference>
<evidence type="ECO:0000313" key="6">
    <source>
        <dbReference type="EMBL" id="KOS11987.1"/>
    </source>
</evidence>
<comment type="caution">
    <text evidence="6">The sequence shown here is derived from an EMBL/GenBank/DDBJ whole genome shotgun (WGS) entry which is preliminary data.</text>
</comment>
<keyword evidence="4" id="KW-0472">Membrane</keyword>
<sequence length="416" mass="44356">MSDRDRCHWSTLGDVTVDHHRNVRTTWLYTLGSIVAFVGFFSGFIALMMLAALAVAPTAALSVAIVLQLVAGVVQIRFCWYLRGGRGAGLPGLGPTLALFLPAAAVWVLTLFAPGVALVGAASLWVALCLAACLVGRRRRWELIALGAILLVGHTVLAERITPPVPGESLVEAGTAWATVIYAAFVPFMLLTSVWFWEVVLELDRHRRTAAALAVTRERLRFASDLHDIQGHHLQVISLKAELAERLLPVDVEAARAQLRDVRTIAHEALAETRSLVAGYRQVSLDDELYNAREVLGASGARCALRVEALPDDDATRSALALTVREATTNILRHSEATEVEITVVAAVGGWTLTIANDASAPAAADSVDAGSGIAGLRERLVALGGSLDAAHEGDRFVLRAMVPAVARPSTSGVRA</sequence>
<reference evidence="6" key="1">
    <citation type="submission" date="2015-04" db="EMBL/GenBank/DDBJ databases">
        <title>Complete genome sequence of Microbacterium chocolatum SIT 101, a bacterium enantioselectively hydrolyzing mesomeric diesters.</title>
        <authorList>
            <person name="Li X."/>
            <person name="Xu Y."/>
        </authorList>
    </citation>
    <scope>NUCLEOTIDE SEQUENCE [LARGE SCALE GENOMIC DNA]</scope>
    <source>
        <strain evidence="6">SIT 101</strain>
    </source>
</reference>
<dbReference type="GO" id="GO:0000155">
    <property type="term" value="F:phosphorelay sensor kinase activity"/>
    <property type="evidence" value="ECO:0007669"/>
    <property type="project" value="InterPro"/>
</dbReference>
<evidence type="ECO:0000256" key="4">
    <source>
        <dbReference type="SAM" id="Phobius"/>
    </source>
</evidence>
<keyword evidence="4" id="KW-1133">Transmembrane helix</keyword>
<dbReference type="Proteomes" id="UP000037737">
    <property type="component" value="Unassembled WGS sequence"/>
</dbReference>
<feature type="transmembrane region" description="Helical" evidence="4">
    <location>
        <begin position="92"/>
        <end position="110"/>
    </location>
</feature>
<name>A0A0M8MKI8_9MICO</name>
<evidence type="ECO:0000256" key="1">
    <source>
        <dbReference type="ARBA" id="ARBA00022679"/>
    </source>
</evidence>
<organism evidence="6 7">
    <name type="scientific">Microbacterium aurantiacum</name>
    <dbReference type="NCBI Taxonomy" id="162393"/>
    <lineage>
        <taxon>Bacteria</taxon>
        <taxon>Bacillati</taxon>
        <taxon>Actinomycetota</taxon>
        <taxon>Actinomycetes</taxon>
        <taxon>Micrococcales</taxon>
        <taxon>Microbacteriaceae</taxon>
        <taxon>Microbacterium</taxon>
    </lineage>
</organism>
<keyword evidence="4" id="KW-0812">Transmembrane</keyword>
<dbReference type="InterPro" id="IPR011712">
    <property type="entry name" value="Sig_transdc_His_kin_sub3_dim/P"/>
</dbReference>
<dbReference type="PATRIC" id="fig|84292.3.peg.143"/>
<dbReference type="GO" id="GO:0016020">
    <property type="term" value="C:membrane"/>
    <property type="evidence" value="ECO:0007669"/>
    <property type="project" value="InterPro"/>
</dbReference>